<protein>
    <submittedName>
        <fullName evidence="1">Uncharacterized protein</fullName>
    </submittedName>
</protein>
<name>A0AAN8X1W7_HALRR</name>
<evidence type="ECO:0000313" key="2">
    <source>
        <dbReference type="Proteomes" id="UP001381693"/>
    </source>
</evidence>
<dbReference type="Proteomes" id="UP001381693">
    <property type="component" value="Unassembled WGS sequence"/>
</dbReference>
<feature type="non-terminal residue" evidence="1">
    <location>
        <position position="98"/>
    </location>
</feature>
<gene>
    <name evidence="1" type="ORF">SK128_015654</name>
</gene>
<evidence type="ECO:0000313" key="1">
    <source>
        <dbReference type="EMBL" id="KAK7070549.1"/>
    </source>
</evidence>
<keyword evidence="2" id="KW-1185">Reference proteome</keyword>
<sequence>MANRKDNTPPPPLVPGSDPLLAEEVTTKSRDLEGGAHFLSLSLLLLYLPDVYGRTYEQTPQPTTEFGVGKSSIATVTYINSFHQRSSLVISSSRECEE</sequence>
<dbReference type="EMBL" id="JAXCGZ010015313">
    <property type="protein sequence ID" value="KAK7070549.1"/>
    <property type="molecule type" value="Genomic_DNA"/>
</dbReference>
<proteinExistence type="predicted"/>
<dbReference type="AlphaFoldDB" id="A0AAN8X1W7"/>
<accession>A0AAN8X1W7</accession>
<reference evidence="1 2" key="1">
    <citation type="submission" date="2023-11" db="EMBL/GenBank/DDBJ databases">
        <title>Halocaridina rubra genome assembly.</title>
        <authorList>
            <person name="Smith C."/>
        </authorList>
    </citation>
    <scope>NUCLEOTIDE SEQUENCE [LARGE SCALE GENOMIC DNA]</scope>
    <source>
        <strain evidence="1">EP-1</strain>
        <tissue evidence="1">Whole</tissue>
    </source>
</reference>
<comment type="caution">
    <text evidence="1">The sequence shown here is derived from an EMBL/GenBank/DDBJ whole genome shotgun (WGS) entry which is preliminary data.</text>
</comment>
<organism evidence="1 2">
    <name type="scientific">Halocaridina rubra</name>
    <name type="common">Hawaiian red shrimp</name>
    <dbReference type="NCBI Taxonomy" id="373956"/>
    <lineage>
        <taxon>Eukaryota</taxon>
        <taxon>Metazoa</taxon>
        <taxon>Ecdysozoa</taxon>
        <taxon>Arthropoda</taxon>
        <taxon>Crustacea</taxon>
        <taxon>Multicrustacea</taxon>
        <taxon>Malacostraca</taxon>
        <taxon>Eumalacostraca</taxon>
        <taxon>Eucarida</taxon>
        <taxon>Decapoda</taxon>
        <taxon>Pleocyemata</taxon>
        <taxon>Caridea</taxon>
        <taxon>Atyoidea</taxon>
        <taxon>Atyidae</taxon>
        <taxon>Halocaridina</taxon>
    </lineage>
</organism>